<keyword evidence="2" id="KW-1185">Reference proteome</keyword>
<accession>A0AAI8GCG1</accession>
<dbReference type="EMBL" id="CP014334">
    <property type="protein sequence ID" value="AMW32160.1"/>
    <property type="molecule type" value="Genomic_DNA"/>
</dbReference>
<dbReference type="Gene3D" id="3.40.50.1000">
    <property type="entry name" value="HAD superfamily/HAD-like"/>
    <property type="match status" value="1"/>
</dbReference>
<gene>
    <name evidence="1" type="ORF">NA23_01760</name>
</gene>
<protein>
    <submittedName>
        <fullName evidence="1">Haloacid dehalogenase</fullName>
    </submittedName>
</protein>
<dbReference type="InterPro" id="IPR036412">
    <property type="entry name" value="HAD-like_sf"/>
</dbReference>
<dbReference type="Pfam" id="PF09419">
    <property type="entry name" value="PGP_phosphatase"/>
    <property type="match status" value="1"/>
</dbReference>
<organism evidence="1 2">
    <name type="scientific">Fervidobacterium islandicum</name>
    <dbReference type="NCBI Taxonomy" id="2423"/>
    <lineage>
        <taxon>Bacteria</taxon>
        <taxon>Thermotogati</taxon>
        <taxon>Thermotogota</taxon>
        <taxon>Thermotogae</taxon>
        <taxon>Thermotogales</taxon>
        <taxon>Fervidobacteriaceae</taxon>
        <taxon>Fervidobacterium</taxon>
    </lineage>
</organism>
<dbReference type="KEGG" id="fia:NA23_01760"/>
<dbReference type="Proteomes" id="UP000093740">
    <property type="component" value="Chromosome"/>
</dbReference>
<evidence type="ECO:0000313" key="2">
    <source>
        <dbReference type="Proteomes" id="UP000093740"/>
    </source>
</evidence>
<sequence length="161" mass="18811">MGRFSRVRRAKSVFDIDFKKLLDEGKRIFLFDFDNTINTWKSAHVPEEVVSIFEFLKSNGAEVYIISNGSKRLLDYDVPVIWRSLKPIGLKVRLKLKEKLKRKHEVIVIGDQFFTDVLFARLLGVDVIKVEPLDRSHEFFGTKVLRFFEKLFHRAGHGEKG</sequence>
<evidence type="ECO:0000313" key="1">
    <source>
        <dbReference type="EMBL" id="AMW32160.1"/>
    </source>
</evidence>
<dbReference type="InterPro" id="IPR023214">
    <property type="entry name" value="HAD_sf"/>
</dbReference>
<dbReference type="GO" id="GO:0008962">
    <property type="term" value="F:phosphatidylglycerophosphatase activity"/>
    <property type="evidence" value="ECO:0007669"/>
    <property type="project" value="InterPro"/>
</dbReference>
<dbReference type="SUPFAM" id="SSF56784">
    <property type="entry name" value="HAD-like"/>
    <property type="match status" value="1"/>
</dbReference>
<proteinExistence type="predicted"/>
<reference evidence="1 2" key="1">
    <citation type="journal article" date="2015" name="Stand. Genomic Sci.">
        <title>Genome sequence of a native-feather degrading extremely thermophilic Eubacterium, Fervidobacterium islandicum AW-1.</title>
        <authorList>
            <person name="Lee Y.J."/>
            <person name="Jeong H."/>
            <person name="Park G.S."/>
            <person name="Kwak Y."/>
            <person name="Lee S.J."/>
            <person name="Lee S.J."/>
            <person name="Park M.K."/>
            <person name="Kim J.Y."/>
            <person name="Kang H.K."/>
            <person name="Shin J.H."/>
            <person name="Lee D.W."/>
        </authorList>
    </citation>
    <scope>NUCLEOTIDE SEQUENCE [LARGE SCALE GENOMIC DNA]</scope>
    <source>
        <strain evidence="1 2">AW-1</strain>
    </source>
</reference>
<dbReference type="InterPro" id="IPR027706">
    <property type="entry name" value="PGP_Pase"/>
</dbReference>
<name>A0AAI8GCG1_FERIS</name>
<dbReference type="AlphaFoldDB" id="A0AAI8GCG1"/>
<dbReference type="RefSeq" id="WP_033191336.1">
    <property type="nucleotide sequence ID" value="NZ_CP014334.2"/>
</dbReference>